<dbReference type="RefSeq" id="WP_267287145.1">
    <property type="nucleotide sequence ID" value="NZ_QVOQ01000015.1"/>
</dbReference>
<name>A0A9X3IPY6_9LACO</name>
<proteinExistence type="predicted"/>
<reference evidence="2" key="1">
    <citation type="submission" date="2018-08" db="EMBL/GenBank/DDBJ databases">
        <title>Draft genome sequences of Leuconostoc spp. and Weissella spp. with biocontrol potential.</title>
        <authorList>
            <person name="Lo R."/>
            <person name="Ho V.T.T."/>
            <person name="Turner M.S."/>
        </authorList>
    </citation>
    <scope>NUCLEOTIDE SEQUENCE</scope>
    <source>
        <strain evidence="2">156</strain>
    </source>
</reference>
<dbReference type="EMBL" id="QVOQ01000015">
    <property type="protein sequence ID" value="MCX7578977.1"/>
    <property type="molecule type" value="Genomic_DNA"/>
</dbReference>
<comment type="caution">
    <text evidence="2">The sequence shown here is derived from an EMBL/GenBank/DDBJ whole genome shotgun (WGS) entry which is preliminary data.</text>
</comment>
<evidence type="ECO:0000313" key="3">
    <source>
        <dbReference type="Proteomes" id="UP001080333"/>
    </source>
</evidence>
<gene>
    <name evidence="2" type="ORF">D0502_06245</name>
</gene>
<dbReference type="InterPro" id="IPR029058">
    <property type="entry name" value="AB_hydrolase_fold"/>
</dbReference>
<dbReference type="Pfam" id="PF00561">
    <property type="entry name" value="Abhydrolase_1"/>
    <property type="match status" value="1"/>
</dbReference>
<dbReference type="Proteomes" id="UP001080333">
    <property type="component" value="Unassembled WGS sequence"/>
</dbReference>
<dbReference type="InterPro" id="IPR000073">
    <property type="entry name" value="AB_hydrolase_1"/>
</dbReference>
<protein>
    <submittedName>
        <fullName evidence="2">Alpha/beta hydrolase</fullName>
    </submittedName>
</protein>
<dbReference type="Gene3D" id="3.40.50.1820">
    <property type="entry name" value="alpha/beta hydrolase"/>
    <property type="match status" value="1"/>
</dbReference>
<feature type="domain" description="AB hydrolase-1" evidence="1">
    <location>
        <begin position="137"/>
        <end position="337"/>
    </location>
</feature>
<evidence type="ECO:0000259" key="1">
    <source>
        <dbReference type="Pfam" id="PF00561"/>
    </source>
</evidence>
<dbReference type="SUPFAM" id="SSF53474">
    <property type="entry name" value="alpha/beta-Hydrolases"/>
    <property type="match status" value="1"/>
</dbReference>
<dbReference type="GO" id="GO:0016787">
    <property type="term" value="F:hydrolase activity"/>
    <property type="evidence" value="ECO:0007669"/>
    <property type="project" value="UniProtKB-KW"/>
</dbReference>
<accession>A0A9X3IPY6</accession>
<evidence type="ECO:0000313" key="2">
    <source>
        <dbReference type="EMBL" id="MCX7578977.1"/>
    </source>
</evidence>
<sequence>MFYEYINGNPQWNLQINRQLEGIKESQKVKKDLQLAIPQLKNTKSWFKTWYDLGIMREKKEDFQIASAYFGLAQFYLSTDDQNKSSVVHKYLDNFYHAHTEINYESYRVPYQNTFLPAIKVLINPNAKKTLLIINGFDSFMEELLIAINFFKGTDYNIILFDGPGQGRALIDNGVKFTPYFEKAVSAVIDYFNLQEVDAMGVSWGGYFVVRAAAFEKRIKNIICFDFFYDGLNTFLRDFNHGVQAEIRQLLNKEAADQLNQLVSPLVYENANLSFLFTKGYENTGTDNPYALLKEIEKHTIKNIGHFVNQNVLLLAGEDDQYVPFSDLPLEQKELSNANTLETIVFTKETGGEQHCQAGRYDLALHAIQTFLLSHAD</sequence>
<organism evidence="2 3">
    <name type="scientific">Leuconostoc falkenbergense</name>
    <dbReference type="NCBI Taxonomy" id="2766470"/>
    <lineage>
        <taxon>Bacteria</taxon>
        <taxon>Bacillati</taxon>
        <taxon>Bacillota</taxon>
        <taxon>Bacilli</taxon>
        <taxon>Lactobacillales</taxon>
        <taxon>Lactobacillaceae</taxon>
        <taxon>Leuconostoc</taxon>
    </lineage>
</organism>
<dbReference type="AlphaFoldDB" id="A0A9X3IPY6"/>
<keyword evidence="2" id="KW-0378">Hydrolase</keyword>